<sequence length="315" mass="36171">MQVKVTRRGRIRYIRKQKALKEKLGDKYVLLKKIPELNPPMVPDPVLKVMPYLATQSNFSPRKIPIGQKLNKITQDLELLKQNSKGKGEISNTSRKPSKSIREMTNVQITEVKTKQERENLHLKVDELPLKENENYLPSEAILPKGVKLTDFKRITKKVQVEKPYFSYGLANKEVLKVLNDVPNLLQNNSNFNSLTIGDNTNTSLTEQAELVRRSVSLENASAQDLFKFNKERLMAIFGKHLIDSGSSSVQAAIFTLRIVQMKEHLKKNKKDISTKRALFSWESKRTKVLRYLRKKDIKEYVLTCKALGISPQPN</sequence>
<reference evidence="4" key="1">
    <citation type="submission" date="2020-05" db="EMBL/GenBank/DDBJ databases">
        <title>Phylogenomic resolution of chytrid fungi.</title>
        <authorList>
            <person name="Stajich J.E."/>
            <person name="Amses K."/>
            <person name="Simmons R."/>
            <person name="Seto K."/>
            <person name="Myers J."/>
            <person name="Bonds A."/>
            <person name="Quandt C.A."/>
            <person name="Barry K."/>
            <person name="Liu P."/>
            <person name="Grigoriev I."/>
            <person name="Longcore J.E."/>
            <person name="James T.Y."/>
        </authorList>
    </citation>
    <scope>NUCLEOTIDE SEQUENCE</scope>
    <source>
        <strain evidence="4">JEL0476</strain>
    </source>
</reference>
<dbReference type="GO" id="GO:0005840">
    <property type="term" value="C:ribosome"/>
    <property type="evidence" value="ECO:0007669"/>
    <property type="project" value="UniProtKB-KW"/>
</dbReference>
<dbReference type="InterPro" id="IPR000589">
    <property type="entry name" value="Ribosomal_uS15"/>
</dbReference>
<evidence type="ECO:0000256" key="1">
    <source>
        <dbReference type="ARBA" id="ARBA00008434"/>
    </source>
</evidence>
<dbReference type="AlphaFoldDB" id="A0AAD5XXQ9"/>
<dbReference type="Pfam" id="PF00312">
    <property type="entry name" value="Ribosomal_S15"/>
    <property type="match status" value="1"/>
</dbReference>
<keyword evidence="3" id="KW-0687">Ribonucleoprotein</keyword>
<dbReference type="GO" id="GO:0005737">
    <property type="term" value="C:cytoplasm"/>
    <property type="evidence" value="ECO:0007669"/>
    <property type="project" value="UniProtKB-ARBA"/>
</dbReference>
<dbReference type="GO" id="GO:0006412">
    <property type="term" value="P:translation"/>
    <property type="evidence" value="ECO:0007669"/>
    <property type="project" value="InterPro"/>
</dbReference>
<dbReference type="PROSITE" id="PS00362">
    <property type="entry name" value="RIBOSOMAL_S15"/>
    <property type="match status" value="1"/>
</dbReference>
<comment type="similarity">
    <text evidence="1">Belongs to the universal ribosomal protein uS15 family.</text>
</comment>
<keyword evidence="5" id="KW-1185">Reference proteome</keyword>
<dbReference type="PANTHER" id="PTHR23321:SF26">
    <property type="entry name" value="SMALL RIBOSOMAL SUBUNIT PROTEIN US15M"/>
    <property type="match status" value="1"/>
</dbReference>
<dbReference type="SMART" id="SM01387">
    <property type="entry name" value="Ribosomal_S15"/>
    <property type="match status" value="1"/>
</dbReference>
<dbReference type="PANTHER" id="PTHR23321">
    <property type="entry name" value="RIBOSOMAL PROTEIN S15, BACTERIAL AND ORGANELLAR"/>
    <property type="match status" value="1"/>
</dbReference>
<dbReference type="SUPFAM" id="SSF47060">
    <property type="entry name" value="S15/NS1 RNA-binding domain"/>
    <property type="match status" value="1"/>
</dbReference>
<dbReference type="InterPro" id="IPR009068">
    <property type="entry name" value="uS15_NS1_RNA-bd_sf"/>
</dbReference>
<evidence type="ECO:0000256" key="2">
    <source>
        <dbReference type="ARBA" id="ARBA00022980"/>
    </source>
</evidence>
<evidence type="ECO:0008006" key="6">
    <source>
        <dbReference type="Google" id="ProtNLM"/>
    </source>
</evidence>
<dbReference type="CDD" id="cd00353">
    <property type="entry name" value="Ribosomal_S15p_S13e"/>
    <property type="match status" value="1"/>
</dbReference>
<gene>
    <name evidence="4" type="ORF">HK099_008544</name>
</gene>
<comment type="caution">
    <text evidence="4">The sequence shown here is derived from an EMBL/GenBank/DDBJ whole genome shotgun (WGS) entry which is preliminary data.</text>
</comment>
<proteinExistence type="inferred from homology"/>
<dbReference type="EMBL" id="JADGJW010000095">
    <property type="protein sequence ID" value="KAJ3224372.1"/>
    <property type="molecule type" value="Genomic_DNA"/>
</dbReference>
<evidence type="ECO:0000256" key="3">
    <source>
        <dbReference type="ARBA" id="ARBA00023274"/>
    </source>
</evidence>
<dbReference type="Proteomes" id="UP001211065">
    <property type="component" value="Unassembled WGS sequence"/>
</dbReference>
<keyword evidence="2" id="KW-0689">Ribosomal protein</keyword>
<name>A0AAD5XXQ9_9FUNG</name>
<dbReference type="HAMAP" id="MF_01343_B">
    <property type="entry name" value="Ribosomal_uS15_B"/>
    <property type="match status" value="1"/>
</dbReference>
<dbReference type="Gene3D" id="1.10.287.10">
    <property type="entry name" value="S15/NS1, RNA-binding"/>
    <property type="match status" value="1"/>
</dbReference>
<accession>A0AAD5XXQ9</accession>
<evidence type="ECO:0000313" key="5">
    <source>
        <dbReference type="Proteomes" id="UP001211065"/>
    </source>
</evidence>
<dbReference type="GO" id="GO:1990904">
    <property type="term" value="C:ribonucleoprotein complex"/>
    <property type="evidence" value="ECO:0007669"/>
    <property type="project" value="UniProtKB-KW"/>
</dbReference>
<organism evidence="4 5">
    <name type="scientific">Clydaea vesicula</name>
    <dbReference type="NCBI Taxonomy" id="447962"/>
    <lineage>
        <taxon>Eukaryota</taxon>
        <taxon>Fungi</taxon>
        <taxon>Fungi incertae sedis</taxon>
        <taxon>Chytridiomycota</taxon>
        <taxon>Chytridiomycota incertae sedis</taxon>
        <taxon>Chytridiomycetes</taxon>
        <taxon>Lobulomycetales</taxon>
        <taxon>Lobulomycetaceae</taxon>
        <taxon>Clydaea</taxon>
    </lineage>
</organism>
<dbReference type="NCBIfam" id="TIGR00952">
    <property type="entry name" value="S15_bact"/>
    <property type="match status" value="1"/>
</dbReference>
<evidence type="ECO:0000313" key="4">
    <source>
        <dbReference type="EMBL" id="KAJ3224372.1"/>
    </source>
</evidence>
<dbReference type="GO" id="GO:0003735">
    <property type="term" value="F:structural constituent of ribosome"/>
    <property type="evidence" value="ECO:0007669"/>
    <property type="project" value="InterPro"/>
</dbReference>
<dbReference type="InterPro" id="IPR005290">
    <property type="entry name" value="Ribosomal_uS15_bac-type"/>
</dbReference>
<protein>
    <recommendedName>
        <fullName evidence="6">30S ribosomal protein S15, chloroplastic</fullName>
    </recommendedName>
</protein>